<keyword evidence="4" id="KW-0862">Zinc</keyword>
<accession>A0ABP1BR80</accession>
<evidence type="ECO:0000256" key="6">
    <source>
        <dbReference type="ARBA" id="ARBA00023163"/>
    </source>
</evidence>
<dbReference type="PANTHER" id="PTHR22597:SF0">
    <property type="entry name" value="POLYCOMB PROTEIN SUZ12"/>
    <property type="match status" value="1"/>
</dbReference>
<dbReference type="EMBL" id="OZ023707">
    <property type="protein sequence ID" value="CAK9878228.1"/>
    <property type="molecule type" value="Genomic_DNA"/>
</dbReference>
<evidence type="ECO:0000256" key="4">
    <source>
        <dbReference type="ARBA" id="ARBA00022833"/>
    </source>
</evidence>
<name>A0ABP1BR80_9BRYO</name>
<evidence type="ECO:0000256" key="1">
    <source>
        <dbReference type="ARBA" id="ARBA00007416"/>
    </source>
</evidence>
<organism evidence="8 9">
    <name type="scientific">Sphagnum jensenii</name>
    <dbReference type="NCBI Taxonomy" id="128206"/>
    <lineage>
        <taxon>Eukaryota</taxon>
        <taxon>Viridiplantae</taxon>
        <taxon>Streptophyta</taxon>
        <taxon>Embryophyta</taxon>
        <taxon>Bryophyta</taxon>
        <taxon>Sphagnophytina</taxon>
        <taxon>Sphagnopsida</taxon>
        <taxon>Sphagnales</taxon>
        <taxon>Sphagnaceae</taxon>
        <taxon>Sphagnum</taxon>
    </lineage>
</organism>
<dbReference type="Proteomes" id="UP001497522">
    <property type="component" value="Chromosome 6"/>
</dbReference>
<dbReference type="PANTHER" id="PTHR22597">
    <property type="entry name" value="POLYCOMB GROUP PROTEIN"/>
    <property type="match status" value="1"/>
</dbReference>
<keyword evidence="9" id="KW-1185">Reference proteome</keyword>
<dbReference type="Pfam" id="PF09733">
    <property type="entry name" value="VEFS-Box"/>
    <property type="match status" value="1"/>
</dbReference>
<dbReference type="InterPro" id="IPR019135">
    <property type="entry name" value="Polycomb_protein_VEFS-Box"/>
</dbReference>
<keyword evidence="5" id="KW-0805">Transcription regulation</keyword>
<evidence type="ECO:0000256" key="3">
    <source>
        <dbReference type="ARBA" id="ARBA00022771"/>
    </source>
</evidence>
<proteinExistence type="inferred from homology"/>
<evidence type="ECO:0000256" key="2">
    <source>
        <dbReference type="ARBA" id="ARBA00022723"/>
    </source>
</evidence>
<keyword evidence="3" id="KW-0863">Zinc-finger</keyword>
<feature type="domain" description="Polycomb protein VEFS-Box" evidence="7">
    <location>
        <begin position="1"/>
        <end position="55"/>
    </location>
</feature>
<evidence type="ECO:0000259" key="7">
    <source>
        <dbReference type="Pfam" id="PF09733"/>
    </source>
</evidence>
<keyword evidence="6" id="KW-0804">Transcription</keyword>
<gene>
    <name evidence="8" type="ORF">CSSPJE1EN2_LOCUS20014</name>
</gene>
<keyword evidence="2" id="KW-0479">Metal-binding</keyword>
<comment type="similarity">
    <text evidence="1">Belongs to the VEFS (VRN2-EMF2-FIS2-SU(Z)12) family.</text>
</comment>
<protein>
    <recommendedName>
        <fullName evidence="7">Polycomb protein VEFS-Box domain-containing protein</fullName>
    </recommendedName>
</protein>
<evidence type="ECO:0000256" key="5">
    <source>
        <dbReference type="ARBA" id="ARBA00023015"/>
    </source>
</evidence>
<sequence>MAPEAVLSDRDSEDDVDEELAVLEDHRMLDDFVDVSNDEKDVMHLWNSFVWKQRYDGRFSHLKNQIEKIYDRGL</sequence>
<evidence type="ECO:0000313" key="8">
    <source>
        <dbReference type="EMBL" id="CAK9878228.1"/>
    </source>
</evidence>
<evidence type="ECO:0000313" key="9">
    <source>
        <dbReference type="Proteomes" id="UP001497522"/>
    </source>
</evidence>
<reference evidence="8" key="1">
    <citation type="submission" date="2024-03" db="EMBL/GenBank/DDBJ databases">
        <authorList>
            <consortium name="ELIXIR-Norway"/>
            <consortium name="Elixir Norway"/>
        </authorList>
    </citation>
    <scope>NUCLEOTIDE SEQUENCE</scope>
</reference>